<dbReference type="GO" id="GO:0032259">
    <property type="term" value="P:methylation"/>
    <property type="evidence" value="ECO:0007669"/>
    <property type="project" value="UniProtKB-KW"/>
</dbReference>
<dbReference type="PROSITE" id="PS00092">
    <property type="entry name" value="N6_MTASE"/>
    <property type="match status" value="1"/>
</dbReference>
<evidence type="ECO:0000256" key="1">
    <source>
        <dbReference type="ARBA" id="ARBA00006594"/>
    </source>
</evidence>
<feature type="domain" description="DNA methylase adenine-specific" evidence="8">
    <location>
        <begin position="180"/>
        <end position="498"/>
    </location>
</feature>
<comment type="caution">
    <text evidence="9">The sequence shown here is derived from an EMBL/GenBank/DDBJ whole genome shotgun (WGS) entry which is preliminary data.</text>
</comment>
<dbReference type="AlphaFoldDB" id="A0AAV3KFY2"/>
<evidence type="ECO:0000256" key="2">
    <source>
        <dbReference type="ARBA" id="ARBA00011900"/>
    </source>
</evidence>
<gene>
    <name evidence="9" type="ORF">A544_0650</name>
</gene>
<dbReference type="InterPro" id="IPR002052">
    <property type="entry name" value="DNA_methylase_N6_adenine_CS"/>
</dbReference>
<dbReference type="InterPro" id="IPR003356">
    <property type="entry name" value="DNA_methylase_A-5"/>
</dbReference>
<name>A0AAV3KFY2_9GAMM</name>
<evidence type="ECO:0000256" key="5">
    <source>
        <dbReference type="ARBA" id="ARBA00022691"/>
    </source>
</evidence>
<evidence type="ECO:0000313" key="10">
    <source>
        <dbReference type="Proteomes" id="UP000017142"/>
    </source>
</evidence>
<evidence type="ECO:0000256" key="7">
    <source>
        <dbReference type="ARBA" id="ARBA00047942"/>
    </source>
</evidence>
<dbReference type="RefSeq" id="WP_022632146.1">
    <property type="nucleotide sequence ID" value="NZ_AMWE01000001.1"/>
</dbReference>
<dbReference type="PRINTS" id="PR00507">
    <property type="entry name" value="N12N6MTFRASE"/>
</dbReference>
<evidence type="ECO:0000259" key="8">
    <source>
        <dbReference type="Pfam" id="PF02384"/>
    </source>
</evidence>
<sequence length="544" mass="61268">MVELEFRDTTKTLIDSLKSVCASYGLGNDGNEFKIITQAFLYKFLNDKFAYEAKKVDKTIASAERWEEAISQMSEEQLDKLQLRMNADTARLKPHHFITHLFNGQNTAGFADTFDDTLNDIATTNNDVFAVKTDGGAKVVLFDRLSQFIADSSKRDDFCRAIINKLVKFSFERIFTQKFDFYATIFEYLIKDYNSNAGGKYAEYYTPHAVARIMAAILVPEAQRGIVRDVTCYDPSAGSGTLLMNVAHAIGEDRCSIFTQDISQKSSSLLRLNLILNNLVHSIPNVIQGNTILHPYHQDGQALQRFDYIVSNPPFKMDFSDFRDELDTKENQPRFFAGIPNIPKSAKDKMAIYQLFLQHIIYSLKPGGKAAVVVPTGFITAQSGIDKAIREHLVKNRMLAGVVSMPSNIFATTGTNVSILFIDASNKEKVVLIDASGLGEKVKDGKNQKTVLTQEEEQRICEVFTNQWNEEDFSVVVSYDEIAAKNYSFSAGQYFEVKIEYSDMTPEQFAAKIKGFSDNLDDLFNQSHKLEAKIKQQLAGLKYD</sequence>
<keyword evidence="5" id="KW-0949">S-adenosyl-L-methionine</keyword>
<dbReference type="PANTHER" id="PTHR42933:SF1">
    <property type="entry name" value="SITE-SPECIFIC DNA-METHYLTRANSFERASE (ADENINE-SPECIFIC)"/>
    <property type="match status" value="1"/>
</dbReference>
<dbReference type="Pfam" id="PF02384">
    <property type="entry name" value="N6_Mtase"/>
    <property type="match status" value="1"/>
</dbReference>
<dbReference type="GO" id="GO:0009307">
    <property type="term" value="P:DNA restriction-modification system"/>
    <property type="evidence" value="ECO:0007669"/>
    <property type="project" value="UniProtKB-KW"/>
</dbReference>
<evidence type="ECO:0000256" key="6">
    <source>
        <dbReference type="ARBA" id="ARBA00022747"/>
    </source>
</evidence>
<comment type="similarity">
    <text evidence="1">Belongs to the N(4)/N(6)-methyltransferase family.</text>
</comment>
<dbReference type="Gene3D" id="3.40.50.150">
    <property type="entry name" value="Vaccinia Virus protein VP39"/>
    <property type="match status" value="1"/>
</dbReference>
<evidence type="ECO:0000256" key="4">
    <source>
        <dbReference type="ARBA" id="ARBA00022679"/>
    </source>
</evidence>
<dbReference type="GO" id="GO:0003677">
    <property type="term" value="F:DNA binding"/>
    <property type="evidence" value="ECO:0007669"/>
    <property type="project" value="InterPro"/>
</dbReference>
<dbReference type="InterPro" id="IPR051537">
    <property type="entry name" value="DNA_Adenine_Mtase"/>
</dbReference>
<comment type="catalytic activity">
    <reaction evidence="7">
        <text>a 2'-deoxyadenosine in DNA + S-adenosyl-L-methionine = an N(6)-methyl-2'-deoxyadenosine in DNA + S-adenosyl-L-homocysteine + H(+)</text>
        <dbReference type="Rhea" id="RHEA:15197"/>
        <dbReference type="Rhea" id="RHEA-COMP:12418"/>
        <dbReference type="Rhea" id="RHEA-COMP:12419"/>
        <dbReference type="ChEBI" id="CHEBI:15378"/>
        <dbReference type="ChEBI" id="CHEBI:57856"/>
        <dbReference type="ChEBI" id="CHEBI:59789"/>
        <dbReference type="ChEBI" id="CHEBI:90615"/>
        <dbReference type="ChEBI" id="CHEBI:90616"/>
        <dbReference type="EC" id="2.1.1.72"/>
    </reaction>
</comment>
<dbReference type="GO" id="GO:0008170">
    <property type="term" value="F:N-methyltransferase activity"/>
    <property type="evidence" value="ECO:0007669"/>
    <property type="project" value="InterPro"/>
</dbReference>
<reference evidence="10" key="1">
    <citation type="journal article" date="2013" name="Diversity">
        <title>Genome Sequence of Dickeya solani, a New soft Rot Pathogen of Potato, Suggests its Emergence May Be Related to a Novel Combination of Non-Ribosomal Peptide/Polyketide Synthetase Clusters.</title>
        <authorList>
            <person name="Garlant L."/>
            <person name="Koskinen P."/>
            <person name="Rouhiainen L."/>
            <person name="Laine P."/>
            <person name="Paulin L."/>
            <person name="Auvinen P."/>
            <person name="Holm L."/>
            <person name="Pirhonen M."/>
        </authorList>
    </citation>
    <scope>NUCLEOTIDE SEQUENCE [LARGE SCALE GENOMIC DNA]</scope>
    <source>
        <strain evidence="10">D s0432-1</strain>
    </source>
</reference>
<keyword evidence="4" id="KW-0808">Transferase</keyword>
<evidence type="ECO:0000256" key="3">
    <source>
        <dbReference type="ARBA" id="ARBA00022603"/>
    </source>
</evidence>
<dbReference type="GO" id="GO:0009007">
    <property type="term" value="F:site-specific DNA-methyltransferase (adenine-specific) activity"/>
    <property type="evidence" value="ECO:0007669"/>
    <property type="project" value="UniProtKB-EC"/>
</dbReference>
<accession>A0AAV3KFY2</accession>
<dbReference type="GeneID" id="43519376"/>
<dbReference type="InterPro" id="IPR029063">
    <property type="entry name" value="SAM-dependent_MTases_sf"/>
</dbReference>
<dbReference type="Proteomes" id="UP000017142">
    <property type="component" value="Unassembled WGS sequence"/>
</dbReference>
<keyword evidence="3" id="KW-0489">Methyltransferase</keyword>
<dbReference type="EC" id="2.1.1.72" evidence="2"/>
<proteinExistence type="inferred from homology"/>
<keyword evidence="6" id="KW-0680">Restriction system</keyword>
<evidence type="ECO:0000313" key="9">
    <source>
        <dbReference type="EMBL" id="ERO59674.1"/>
    </source>
</evidence>
<dbReference type="SUPFAM" id="SSF53335">
    <property type="entry name" value="S-adenosyl-L-methionine-dependent methyltransferases"/>
    <property type="match status" value="1"/>
</dbReference>
<dbReference type="EMBL" id="AMWE01000001">
    <property type="protein sequence ID" value="ERO59674.1"/>
    <property type="molecule type" value="Genomic_DNA"/>
</dbReference>
<protein>
    <recommendedName>
        <fullName evidence="2">site-specific DNA-methyltransferase (adenine-specific)</fullName>
        <ecNumber evidence="2">2.1.1.72</ecNumber>
    </recommendedName>
</protein>
<organism evidence="9 10">
    <name type="scientific">Dickeya solani D s0432-1</name>
    <dbReference type="NCBI Taxonomy" id="1231725"/>
    <lineage>
        <taxon>Bacteria</taxon>
        <taxon>Pseudomonadati</taxon>
        <taxon>Pseudomonadota</taxon>
        <taxon>Gammaproteobacteria</taxon>
        <taxon>Enterobacterales</taxon>
        <taxon>Pectobacteriaceae</taxon>
        <taxon>Dickeya</taxon>
    </lineage>
</organism>
<dbReference type="PANTHER" id="PTHR42933">
    <property type="entry name" value="SLR6095 PROTEIN"/>
    <property type="match status" value="1"/>
</dbReference>